<feature type="region of interest" description="Disordered" evidence="1">
    <location>
        <begin position="404"/>
        <end position="429"/>
    </location>
</feature>
<protein>
    <recommendedName>
        <fullName evidence="4">DUF4214 domain-containing protein</fullName>
    </recommendedName>
</protein>
<evidence type="ECO:0000313" key="3">
    <source>
        <dbReference type="Proteomes" id="UP000319296"/>
    </source>
</evidence>
<evidence type="ECO:0000256" key="1">
    <source>
        <dbReference type="SAM" id="MobiDB-lite"/>
    </source>
</evidence>
<gene>
    <name evidence="2" type="ORF">EVG15_04460</name>
</gene>
<dbReference type="Proteomes" id="UP000319296">
    <property type="component" value="Unassembled WGS sequence"/>
</dbReference>
<dbReference type="EMBL" id="SGBB01000006">
    <property type="protein sequence ID" value="RZD18639.1"/>
    <property type="molecule type" value="Genomic_DNA"/>
</dbReference>
<comment type="caution">
    <text evidence="2">The sequence shown here is derived from an EMBL/GenBank/DDBJ whole genome shotgun (WGS) entry which is preliminary data.</text>
</comment>
<dbReference type="Gene3D" id="2.160.20.160">
    <property type="match status" value="1"/>
</dbReference>
<organism evidence="2 3">
    <name type="scientific">Candidatus Acididesulfobacter diazotrophicus</name>
    <dbReference type="NCBI Taxonomy" id="2597226"/>
    <lineage>
        <taxon>Bacteria</taxon>
        <taxon>Deltaproteobacteria</taxon>
        <taxon>Candidatus Acidulodesulfobacterales</taxon>
        <taxon>Candidatus Acididesulfobacter</taxon>
    </lineage>
</organism>
<proteinExistence type="predicted"/>
<dbReference type="PRINTS" id="PR00313">
    <property type="entry name" value="CABNDNGRPT"/>
</dbReference>
<evidence type="ECO:0000313" key="2">
    <source>
        <dbReference type="EMBL" id="RZD18639.1"/>
    </source>
</evidence>
<sequence length="798" mass="79551">MATSPVDSEVNALFLGLFDRPAAPNGQAYWADQFSANPNAALNSISTFVNGGAAFTNATIGAEITNIFENLLGRAPLPGGLDYWSSQYIGTGGTQTIGQITADIYNITTAKPITSPYPFDTLTMNDKLSAMQTFTTNYAVYNQLNGPASYASATSYLNNAISQANVQNSTVPTSINGAQTAYVPVSPTSANNTYQAASGNYSFVGGTVGANTINLGGSPSSVYTYSITGGTGANTVDVNYAGVTAADLTTYLGSASGFETLDFTVVPSAPLILNLSAVDGNGFNTIQNASGNEIFNVNTNTTSLTISDATGQTVANVHLGGGVTLGTLDTYLASPTTLNPTTVDIVSNGTTPNAITNLDVASGSTVNIAGPDNLTLTTAATGLTYDYSTFLGTSLTINGTQEIISPTGPTAAPSAPTAPTYSPPSATTSQTSYTLTSATYNTTNSPFTGGFDGNYYFNIPDQSGYVTLTAGNGNDTVNIASGNSGANTITIGNTTAGAGNDAIYSAGTGAITATLGISGATGNDTISMSGANTAADTFTINSNGTDAVYMTGLSTAGNTVTINGGSGIDTVMMTGGSTAGNTVTINGGSGDVNVTMTGGNTGTNTISINGSGTDTVWVGQGDHTINLGAGSGNGIGTTGPVAISIGQGANSITLGTGIDSINMTTAYTGTAGANTLSGVIAGDTLVFNQSASTAAATLVTTTTGTTQTALDTAGSQTTIAGEITYLQGIDTTAGYTTVGLITDATGAAVVMNHALTTTTATTPGTYVDQVIQIVGTASYLTGSTIVSVNAAHFVSVAL</sequence>
<reference evidence="2 3" key="1">
    <citation type="journal article" date="2019" name="ISME J.">
        <title>Insights into ecological role of a new deltaproteobacterial order Candidatus Acidulodesulfobacterales by metagenomics and metatranscriptomics.</title>
        <authorList>
            <person name="Tan S."/>
            <person name="Liu J."/>
            <person name="Fang Y."/>
            <person name="Hedlund B.P."/>
            <person name="Lian Z.H."/>
            <person name="Huang L.Y."/>
            <person name="Li J.T."/>
            <person name="Huang L.N."/>
            <person name="Li W.J."/>
            <person name="Jiang H.C."/>
            <person name="Dong H.L."/>
            <person name="Shu W.S."/>
        </authorList>
    </citation>
    <scope>NUCLEOTIDE SEQUENCE [LARGE SCALE GENOMIC DNA]</scope>
    <source>
        <strain evidence="2">AP1</strain>
    </source>
</reference>
<evidence type="ECO:0008006" key="4">
    <source>
        <dbReference type="Google" id="ProtNLM"/>
    </source>
</evidence>
<name>A0A519BN46_9DELT</name>
<feature type="compositionally biased region" description="Low complexity" evidence="1">
    <location>
        <begin position="405"/>
        <end position="429"/>
    </location>
</feature>
<dbReference type="AlphaFoldDB" id="A0A519BN46"/>
<accession>A0A519BN46</accession>